<dbReference type="AlphaFoldDB" id="A0A967F1X0"/>
<dbReference type="SUPFAM" id="SSF47413">
    <property type="entry name" value="lambda repressor-like DNA-binding domains"/>
    <property type="match status" value="1"/>
</dbReference>
<evidence type="ECO:0000313" key="2">
    <source>
        <dbReference type="EMBL" id="NIA71658.1"/>
    </source>
</evidence>
<gene>
    <name evidence="2" type="ORF">HBA54_23990</name>
</gene>
<reference evidence="2" key="1">
    <citation type="submission" date="2020-03" db="EMBL/GenBank/DDBJ databases">
        <title>Genome of Pelagibius litoralis DSM 21314T.</title>
        <authorList>
            <person name="Wang G."/>
        </authorList>
    </citation>
    <scope>NUCLEOTIDE SEQUENCE</scope>
    <source>
        <strain evidence="2">DSM 21314</strain>
    </source>
</reference>
<proteinExistence type="predicted"/>
<accession>A0A967F1X0</accession>
<feature type="compositionally biased region" description="Polar residues" evidence="1">
    <location>
        <begin position="1"/>
        <end position="19"/>
    </location>
</feature>
<dbReference type="CDD" id="cd00093">
    <property type="entry name" value="HTH_XRE"/>
    <property type="match status" value="1"/>
</dbReference>
<dbReference type="GO" id="GO:0003677">
    <property type="term" value="F:DNA binding"/>
    <property type="evidence" value="ECO:0007669"/>
    <property type="project" value="InterPro"/>
</dbReference>
<dbReference type="Gene3D" id="1.10.260.40">
    <property type="entry name" value="lambda repressor-like DNA-binding domains"/>
    <property type="match status" value="1"/>
</dbReference>
<dbReference type="RefSeq" id="WP_167229560.1">
    <property type="nucleotide sequence ID" value="NZ_JAAQPH010000025.1"/>
</dbReference>
<protein>
    <submittedName>
        <fullName evidence="2">Helix-turn-helix transcriptional regulator</fullName>
    </submittedName>
</protein>
<evidence type="ECO:0000256" key="1">
    <source>
        <dbReference type="SAM" id="MobiDB-lite"/>
    </source>
</evidence>
<comment type="caution">
    <text evidence="2">The sequence shown here is derived from an EMBL/GenBank/DDBJ whole genome shotgun (WGS) entry which is preliminary data.</text>
</comment>
<feature type="region of interest" description="Disordered" evidence="1">
    <location>
        <begin position="1"/>
        <end position="47"/>
    </location>
</feature>
<organism evidence="2 3">
    <name type="scientific">Pelagibius litoralis</name>
    <dbReference type="NCBI Taxonomy" id="374515"/>
    <lineage>
        <taxon>Bacteria</taxon>
        <taxon>Pseudomonadati</taxon>
        <taxon>Pseudomonadota</taxon>
        <taxon>Alphaproteobacteria</taxon>
        <taxon>Rhodospirillales</taxon>
        <taxon>Rhodovibrionaceae</taxon>
        <taxon>Pelagibius</taxon>
    </lineage>
</organism>
<dbReference type="InterPro" id="IPR001387">
    <property type="entry name" value="Cro/C1-type_HTH"/>
</dbReference>
<dbReference type="EMBL" id="JAAQPH010000025">
    <property type="protein sequence ID" value="NIA71658.1"/>
    <property type="molecule type" value="Genomic_DNA"/>
</dbReference>
<dbReference type="InterPro" id="IPR010982">
    <property type="entry name" value="Lambda_DNA-bd_dom_sf"/>
</dbReference>
<keyword evidence="3" id="KW-1185">Reference proteome</keyword>
<evidence type="ECO:0000313" key="3">
    <source>
        <dbReference type="Proteomes" id="UP000761264"/>
    </source>
</evidence>
<sequence length="120" mass="12941">MAKNSLITDSPSRNNQAPDNSAPEDITGDNSDRTGHHPPKPPLITGRQCRAARAMLQWSREELSERSGVHYITLCNFELGHCTLKPGSARLLRLTFITSGVMLIDDDSGGPGVCLAMPVG</sequence>
<name>A0A967F1X0_9PROT</name>
<dbReference type="Proteomes" id="UP000761264">
    <property type="component" value="Unassembled WGS sequence"/>
</dbReference>